<gene>
    <name evidence="2" type="ORF">VP395_09445</name>
</gene>
<dbReference type="EMBL" id="JAZHYP010000003">
    <property type="protein sequence ID" value="MEN3323950.1"/>
    <property type="molecule type" value="Genomic_DNA"/>
</dbReference>
<dbReference type="InterPro" id="IPR025250">
    <property type="entry name" value="DUF4199"/>
</dbReference>
<dbReference type="RefSeq" id="WP_346241739.1">
    <property type="nucleotide sequence ID" value="NZ_JAZHYP010000003.1"/>
</dbReference>
<keyword evidence="1" id="KW-0812">Transmembrane</keyword>
<dbReference type="Pfam" id="PF13858">
    <property type="entry name" value="DUF4199"/>
    <property type="match status" value="1"/>
</dbReference>
<feature type="transmembrane region" description="Helical" evidence="1">
    <location>
        <begin position="112"/>
        <end position="137"/>
    </location>
</feature>
<name>A0ABV0ADH5_9FLAO</name>
<accession>A0ABV0ADH5</accession>
<reference evidence="2 3" key="1">
    <citation type="submission" date="2024-01" db="EMBL/GenBank/DDBJ databases">
        <title>Mariniflexile litorale sp. nov., isolated from the shallow sediments of the Sea of Japan.</title>
        <authorList>
            <person name="Romanenko L."/>
            <person name="Bystritskaya E."/>
            <person name="Isaeva M."/>
        </authorList>
    </citation>
    <scope>NUCLEOTIDE SEQUENCE [LARGE SCALE GENOMIC DNA]</scope>
    <source>
        <strain evidence="2 3">KCTC 32427</strain>
    </source>
</reference>
<keyword evidence="1" id="KW-0472">Membrane</keyword>
<organism evidence="2 3">
    <name type="scientific">Mariniflexile soesokkakense</name>
    <dbReference type="NCBI Taxonomy" id="1343160"/>
    <lineage>
        <taxon>Bacteria</taxon>
        <taxon>Pseudomonadati</taxon>
        <taxon>Bacteroidota</taxon>
        <taxon>Flavobacteriia</taxon>
        <taxon>Flavobacteriales</taxon>
        <taxon>Flavobacteriaceae</taxon>
        <taxon>Mariniflexile</taxon>
    </lineage>
</organism>
<proteinExistence type="predicted"/>
<protein>
    <submittedName>
        <fullName evidence="2">DUF4199 domain-containing protein</fullName>
    </submittedName>
</protein>
<keyword evidence="1" id="KW-1133">Transmembrane helix</keyword>
<sequence length="147" mass="16105">MKKISLPIRFGFVTSAVLIAYFLILALFHKHINPVFSFFNAIITTFGVYEAIRLSKLESPGTFSYGEGFKTGLITGFVATILFTIFFLFYATEFSPGFLPELLKEMHGGLGADVGLVTFVVAIMGLATTVVATLTVMQLFKNSKNLA</sequence>
<comment type="caution">
    <text evidence="2">The sequence shown here is derived from an EMBL/GenBank/DDBJ whole genome shotgun (WGS) entry which is preliminary data.</text>
</comment>
<evidence type="ECO:0000256" key="1">
    <source>
        <dbReference type="SAM" id="Phobius"/>
    </source>
</evidence>
<feature type="transmembrane region" description="Helical" evidence="1">
    <location>
        <begin position="73"/>
        <end position="92"/>
    </location>
</feature>
<keyword evidence="3" id="KW-1185">Reference proteome</keyword>
<evidence type="ECO:0000313" key="3">
    <source>
        <dbReference type="Proteomes" id="UP001416393"/>
    </source>
</evidence>
<dbReference type="Proteomes" id="UP001416393">
    <property type="component" value="Unassembled WGS sequence"/>
</dbReference>
<feature type="transmembrane region" description="Helical" evidence="1">
    <location>
        <begin position="35"/>
        <end position="52"/>
    </location>
</feature>
<feature type="transmembrane region" description="Helical" evidence="1">
    <location>
        <begin position="12"/>
        <end position="29"/>
    </location>
</feature>
<evidence type="ECO:0000313" key="2">
    <source>
        <dbReference type="EMBL" id="MEN3323950.1"/>
    </source>
</evidence>